<evidence type="ECO:0000313" key="2">
    <source>
        <dbReference type="EMBL" id="KAA0145708.1"/>
    </source>
</evidence>
<feature type="region of interest" description="Disordered" evidence="1">
    <location>
        <begin position="20"/>
        <end position="70"/>
    </location>
</feature>
<comment type="caution">
    <text evidence="2">The sequence shown here is derived from an EMBL/GenBank/DDBJ whole genome shotgun (WGS) entry which is preliminary data.</text>
</comment>
<dbReference type="EMBL" id="VLTM01000237">
    <property type="protein sequence ID" value="KAA0145708.1"/>
    <property type="molecule type" value="Genomic_DNA"/>
</dbReference>
<evidence type="ECO:0000313" key="3">
    <source>
        <dbReference type="Proteomes" id="UP000325113"/>
    </source>
</evidence>
<gene>
    <name evidence="2" type="ORF">FNF31_07983</name>
</gene>
<proteinExistence type="predicted"/>
<dbReference type="Proteomes" id="UP000325113">
    <property type="component" value="Unassembled WGS sequence"/>
</dbReference>
<organism evidence="2 3">
    <name type="scientific">Cafeteria roenbergensis</name>
    <name type="common">Marine flagellate</name>
    <dbReference type="NCBI Taxonomy" id="33653"/>
    <lineage>
        <taxon>Eukaryota</taxon>
        <taxon>Sar</taxon>
        <taxon>Stramenopiles</taxon>
        <taxon>Bigyra</taxon>
        <taxon>Opalozoa</taxon>
        <taxon>Bicosoecida</taxon>
        <taxon>Cafeteriaceae</taxon>
        <taxon>Cafeteria</taxon>
    </lineage>
</organism>
<evidence type="ECO:0000256" key="1">
    <source>
        <dbReference type="SAM" id="MobiDB-lite"/>
    </source>
</evidence>
<feature type="compositionally biased region" description="Polar residues" evidence="1">
    <location>
        <begin position="56"/>
        <end position="70"/>
    </location>
</feature>
<reference evidence="2 3" key="1">
    <citation type="submission" date="2019-07" db="EMBL/GenBank/DDBJ databases">
        <title>Genomes of Cafeteria roenbergensis.</title>
        <authorList>
            <person name="Fischer M.G."/>
            <person name="Hackl T."/>
            <person name="Roman M."/>
        </authorList>
    </citation>
    <scope>NUCLEOTIDE SEQUENCE [LARGE SCALE GENOMIC DNA]</scope>
    <source>
        <strain evidence="2 3">Cflag</strain>
    </source>
</reference>
<evidence type="ECO:0008006" key="4">
    <source>
        <dbReference type="Google" id="ProtNLM"/>
    </source>
</evidence>
<protein>
    <recommendedName>
        <fullName evidence="4">Tim10-like domain-containing protein</fullName>
    </recommendedName>
</protein>
<sequence>MMRSMHLCAAECFRKHVEAADAHARQTARRPARGPSSAAQATVSDEMKRIQAGCSARSQDARTTLAWTRP</sequence>
<name>A0A5A8BYJ9_CAFRO</name>
<dbReference type="AlphaFoldDB" id="A0A5A8BYJ9"/>
<accession>A0A5A8BYJ9</accession>